<dbReference type="SUPFAM" id="SSF51338">
    <property type="entry name" value="Composite domain of metallo-dependent hydrolases"/>
    <property type="match status" value="1"/>
</dbReference>
<dbReference type="AlphaFoldDB" id="A0A291QQI1"/>
<dbReference type="Proteomes" id="UP000220133">
    <property type="component" value="Chromosome"/>
</dbReference>
<dbReference type="Gene3D" id="2.30.40.10">
    <property type="entry name" value="Urease, subunit C, domain 1"/>
    <property type="match status" value="1"/>
</dbReference>
<dbReference type="InterPro" id="IPR032466">
    <property type="entry name" value="Metal_Hydrolase"/>
</dbReference>
<dbReference type="SUPFAM" id="SSF51556">
    <property type="entry name" value="Metallo-dependent hydrolases"/>
    <property type="match status" value="1"/>
</dbReference>
<organism evidence="2 3">
    <name type="scientific">Chitinophaga caeni</name>
    <dbReference type="NCBI Taxonomy" id="2029983"/>
    <lineage>
        <taxon>Bacteria</taxon>
        <taxon>Pseudomonadati</taxon>
        <taxon>Bacteroidota</taxon>
        <taxon>Chitinophagia</taxon>
        <taxon>Chitinophagales</taxon>
        <taxon>Chitinophagaceae</taxon>
        <taxon>Chitinophaga</taxon>
    </lineage>
</organism>
<dbReference type="KEGG" id="cbae:COR50_03275"/>
<keyword evidence="2" id="KW-0378">Hydrolase</keyword>
<keyword evidence="3" id="KW-1185">Reference proteome</keyword>
<dbReference type="InterPro" id="IPR033932">
    <property type="entry name" value="YtcJ-like"/>
</dbReference>
<evidence type="ECO:0000313" key="3">
    <source>
        <dbReference type="Proteomes" id="UP000220133"/>
    </source>
</evidence>
<dbReference type="Gene3D" id="3.20.20.140">
    <property type="entry name" value="Metal-dependent hydrolases"/>
    <property type="match status" value="1"/>
</dbReference>
<dbReference type="OrthoDB" id="9767366at2"/>
<evidence type="ECO:0000259" key="1">
    <source>
        <dbReference type="Pfam" id="PF07969"/>
    </source>
</evidence>
<protein>
    <submittedName>
        <fullName evidence="2">Amidohydrolase</fullName>
    </submittedName>
</protein>
<dbReference type="GO" id="GO:0016810">
    <property type="term" value="F:hydrolase activity, acting on carbon-nitrogen (but not peptide) bonds"/>
    <property type="evidence" value="ECO:0007669"/>
    <property type="project" value="InterPro"/>
</dbReference>
<dbReference type="RefSeq" id="WP_098192658.1">
    <property type="nucleotide sequence ID" value="NZ_CP023777.1"/>
</dbReference>
<reference evidence="2 3" key="1">
    <citation type="submission" date="2017-10" db="EMBL/GenBank/DDBJ databases">
        <title>Paenichitinophaga pekingensis gen. nov., sp. nov., isolated from activated sludge.</title>
        <authorList>
            <person name="Jin D."/>
            <person name="Kong X."/>
            <person name="Deng Y."/>
            <person name="Bai Z."/>
        </authorList>
    </citation>
    <scope>NUCLEOTIDE SEQUENCE [LARGE SCALE GENOMIC DNA]</scope>
    <source>
        <strain evidence="2 3">13</strain>
    </source>
</reference>
<dbReference type="InterPro" id="IPR013108">
    <property type="entry name" value="Amidohydro_3"/>
</dbReference>
<dbReference type="EMBL" id="CP023777">
    <property type="protein sequence ID" value="ATL46269.1"/>
    <property type="molecule type" value="Genomic_DNA"/>
</dbReference>
<dbReference type="PROSITE" id="PS51257">
    <property type="entry name" value="PROKAR_LIPOPROTEIN"/>
    <property type="match status" value="1"/>
</dbReference>
<name>A0A291QQI1_9BACT</name>
<proteinExistence type="predicted"/>
<dbReference type="PANTHER" id="PTHR22642">
    <property type="entry name" value="IMIDAZOLONEPROPIONASE"/>
    <property type="match status" value="1"/>
</dbReference>
<evidence type="ECO:0000313" key="2">
    <source>
        <dbReference type="EMBL" id="ATL46269.1"/>
    </source>
</evidence>
<dbReference type="PANTHER" id="PTHR22642:SF2">
    <property type="entry name" value="PROTEIN LONG AFTER FAR-RED 3"/>
    <property type="match status" value="1"/>
</dbReference>
<dbReference type="Pfam" id="PF07969">
    <property type="entry name" value="Amidohydro_3"/>
    <property type="match status" value="1"/>
</dbReference>
<dbReference type="Gene3D" id="3.10.310.70">
    <property type="match status" value="1"/>
</dbReference>
<sequence length="547" mass="61027">MKKLLCALSVTWIMAGCQQEPDQVDLVVHHARIYTVDSMFRTASAMAIRAGKIIAVGTDQDILGHYKGLEVLDGTGQYIYPGFNDAHSHFLGYASGLSEAKLVGTKSWDEVLERVQQHAKQDSSPWIIGRGWDQNDWKNKQFPSKARLDELFPAKPVFLYRVDGHAAIANQAALDAAGIKPGQRIKGGIFETKGGKLTGILVDNAIAPVERFIPAKSNSTAKLLVKEAMENCFAVGLTSVSDCGVMKRDVLFLDALEKERKLPIRIYIMLSDDKVNFDWILRRGVFKTNHINVGGFKFYADGALGSRGACLLQDYSDQPGWKGFLLNDSSYFVERAKMMIDSKFQMCTHAIGDSANRDILRIYAAVLEGKNDRRWRIEHAQVVNQADFHYFGDYNIIPSVQPTHATSDMYWAEERLGKARLGDAYAFRELLHENAWMPLGTDFPVEDIDPLKTFYAAVFRVDSTGYPAGGFLAKEKLGREEALRGMTIWAAKASFDEKLKGSLEPGKWADFVVLDRDIMQVPDTAILKTKVTATYIGGEQVYKAPGR</sequence>
<accession>A0A291QQI1</accession>
<feature type="domain" description="Amidohydrolase 3" evidence="1">
    <location>
        <begin position="70"/>
        <end position="542"/>
    </location>
</feature>
<gene>
    <name evidence="2" type="ORF">COR50_03275</name>
</gene>
<dbReference type="CDD" id="cd01300">
    <property type="entry name" value="YtcJ_like"/>
    <property type="match status" value="1"/>
</dbReference>
<dbReference type="InterPro" id="IPR011059">
    <property type="entry name" value="Metal-dep_hydrolase_composite"/>
</dbReference>